<dbReference type="RefSeq" id="WP_120696211.1">
    <property type="nucleotide sequence ID" value="NZ_RBDX01000004.1"/>
</dbReference>
<organism evidence="6 9">
    <name type="scientific">Streptomyces radicis</name>
    <dbReference type="NCBI Taxonomy" id="1750517"/>
    <lineage>
        <taxon>Bacteria</taxon>
        <taxon>Bacillati</taxon>
        <taxon>Actinomycetota</taxon>
        <taxon>Actinomycetes</taxon>
        <taxon>Kitasatosporales</taxon>
        <taxon>Streptomycetaceae</taxon>
        <taxon>Streptomyces</taxon>
    </lineage>
</organism>
<dbReference type="InterPro" id="IPR028082">
    <property type="entry name" value="Peripla_BP_I"/>
</dbReference>
<name>A0A3A9WE80_9ACTN</name>
<keyword evidence="3" id="KW-0804">Transcription</keyword>
<evidence type="ECO:0000259" key="5">
    <source>
        <dbReference type="Pfam" id="PF13377"/>
    </source>
</evidence>
<comment type="caution">
    <text evidence="6">The sequence shown here is derived from an EMBL/GenBank/DDBJ whole genome shotgun (WGS) entry which is preliminary data.</text>
</comment>
<feature type="domain" description="Transcriptional regulator LacI/GalR-like sensor" evidence="5">
    <location>
        <begin position="16"/>
        <end position="72"/>
    </location>
</feature>
<dbReference type="OrthoDB" id="3595338at2"/>
<evidence type="ECO:0000313" key="6">
    <source>
        <dbReference type="EMBL" id="RKN10942.1"/>
    </source>
</evidence>
<sequence>MPAVLSGNAGGMRDAVRHLARPGHRRIAYLGDLRSAPMRQRYEGFVAGLAEHGLVPEPEVARPDPAAGAEGRLIPRGSAEIRPA</sequence>
<evidence type="ECO:0000313" key="9">
    <source>
        <dbReference type="Proteomes" id="UP000275024"/>
    </source>
</evidence>
<dbReference type="Proteomes" id="UP000268652">
    <property type="component" value="Unassembled WGS sequence"/>
</dbReference>
<evidence type="ECO:0000313" key="8">
    <source>
        <dbReference type="Proteomes" id="UP000268652"/>
    </source>
</evidence>
<gene>
    <name evidence="7" type="ORF">D7318_08180</name>
    <name evidence="6" type="ORF">D7319_07325</name>
</gene>
<reference evidence="8 9" key="1">
    <citation type="submission" date="2018-09" db="EMBL/GenBank/DDBJ databases">
        <title>Streptomyces sp. nov. DS1-2, an endophytic actinomycete isolated from roots of Dendrobium scabrilingue.</title>
        <authorList>
            <person name="Kuncharoen N."/>
            <person name="Kudo T."/>
            <person name="Ohkuma M."/>
            <person name="Yuki M."/>
            <person name="Tanasupawat S."/>
        </authorList>
    </citation>
    <scope>NUCLEOTIDE SEQUENCE [LARGE SCALE GENOMIC DNA]</scope>
    <source>
        <strain evidence="6 9">AZ1-7</strain>
        <strain evidence="7 8">DS1-2</strain>
    </source>
</reference>
<dbReference type="InterPro" id="IPR046335">
    <property type="entry name" value="LacI/GalR-like_sensor"/>
</dbReference>
<dbReference type="EMBL" id="RBDX01000004">
    <property type="protein sequence ID" value="RKN10942.1"/>
    <property type="molecule type" value="Genomic_DNA"/>
</dbReference>
<evidence type="ECO:0000256" key="2">
    <source>
        <dbReference type="ARBA" id="ARBA00023125"/>
    </source>
</evidence>
<dbReference type="AlphaFoldDB" id="A0A3A9WE80"/>
<keyword evidence="2" id="KW-0238">DNA-binding</keyword>
<dbReference type="Gene3D" id="3.40.50.2300">
    <property type="match status" value="1"/>
</dbReference>
<dbReference type="SUPFAM" id="SSF53822">
    <property type="entry name" value="Periplasmic binding protein-like I"/>
    <property type="match status" value="1"/>
</dbReference>
<keyword evidence="1" id="KW-0805">Transcription regulation</keyword>
<protein>
    <submittedName>
        <fullName evidence="6">LacI family transcriptional regulator</fullName>
    </submittedName>
</protein>
<evidence type="ECO:0000256" key="3">
    <source>
        <dbReference type="ARBA" id="ARBA00023163"/>
    </source>
</evidence>
<dbReference type="EMBL" id="RBDY01000004">
    <property type="protein sequence ID" value="RKN25205.1"/>
    <property type="molecule type" value="Genomic_DNA"/>
</dbReference>
<feature type="region of interest" description="Disordered" evidence="4">
    <location>
        <begin position="60"/>
        <end position="84"/>
    </location>
</feature>
<evidence type="ECO:0000256" key="1">
    <source>
        <dbReference type="ARBA" id="ARBA00023015"/>
    </source>
</evidence>
<accession>A0A3A9WE80</accession>
<keyword evidence="8" id="KW-1185">Reference proteome</keyword>
<dbReference type="Proteomes" id="UP000275024">
    <property type="component" value="Unassembled WGS sequence"/>
</dbReference>
<proteinExistence type="predicted"/>
<evidence type="ECO:0000256" key="4">
    <source>
        <dbReference type="SAM" id="MobiDB-lite"/>
    </source>
</evidence>
<dbReference type="GO" id="GO:0003677">
    <property type="term" value="F:DNA binding"/>
    <property type="evidence" value="ECO:0007669"/>
    <property type="project" value="UniProtKB-KW"/>
</dbReference>
<dbReference type="Pfam" id="PF13377">
    <property type="entry name" value="Peripla_BP_3"/>
    <property type="match status" value="1"/>
</dbReference>
<evidence type="ECO:0000313" key="7">
    <source>
        <dbReference type="EMBL" id="RKN25205.1"/>
    </source>
</evidence>